<feature type="transmembrane region" description="Helical" evidence="1">
    <location>
        <begin position="15"/>
        <end position="39"/>
    </location>
</feature>
<evidence type="ECO:0000313" key="2">
    <source>
        <dbReference type="EMBL" id="TET79728.1"/>
    </source>
</evidence>
<organism evidence="2 3">
    <name type="scientific">candidate division TA06 bacterium</name>
    <dbReference type="NCBI Taxonomy" id="2250710"/>
    <lineage>
        <taxon>Bacteria</taxon>
        <taxon>Bacteria division TA06</taxon>
    </lineage>
</organism>
<comment type="caution">
    <text evidence="2">The sequence shown here is derived from an EMBL/GenBank/DDBJ whole genome shotgun (WGS) entry which is preliminary data.</text>
</comment>
<feature type="transmembrane region" description="Helical" evidence="1">
    <location>
        <begin position="93"/>
        <end position="117"/>
    </location>
</feature>
<dbReference type="AlphaFoldDB" id="A0A523XKA0"/>
<sequence length="132" mass="14115">METRTMPTGVAVLKWYFIIIGILSIAGGVILPPFAVGILRLIMEASGEELAPLALAGGMAFLYGFLAVCWGVLHIFVGLYLGRGYGWTKIAALIIGTISILSGGAILGILCLFIYLLSEESKAFFQTQTEGR</sequence>
<dbReference type="EMBL" id="SOIP01000399">
    <property type="protein sequence ID" value="TET79728.1"/>
    <property type="molecule type" value="Genomic_DNA"/>
</dbReference>
<proteinExistence type="predicted"/>
<gene>
    <name evidence="2" type="ORF">E3J38_06805</name>
</gene>
<evidence type="ECO:0000256" key="1">
    <source>
        <dbReference type="SAM" id="Phobius"/>
    </source>
</evidence>
<keyword evidence="1" id="KW-1133">Transmembrane helix</keyword>
<dbReference type="Proteomes" id="UP000315534">
    <property type="component" value="Unassembled WGS sequence"/>
</dbReference>
<keyword evidence="1" id="KW-0812">Transmembrane</keyword>
<evidence type="ECO:0000313" key="3">
    <source>
        <dbReference type="Proteomes" id="UP000315534"/>
    </source>
</evidence>
<protein>
    <recommendedName>
        <fullName evidence="4">DUF4064 domain-containing protein</fullName>
    </recommendedName>
</protein>
<accession>A0A523XKA0</accession>
<evidence type="ECO:0008006" key="4">
    <source>
        <dbReference type="Google" id="ProtNLM"/>
    </source>
</evidence>
<name>A0A523XKA0_UNCT6</name>
<reference evidence="2 3" key="1">
    <citation type="submission" date="2019-03" db="EMBL/GenBank/DDBJ databases">
        <title>Metabolic potential of uncultured bacteria and archaea associated with petroleum seepage in deep-sea sediments.</title>
        <authorList>
            <person name="Dong X."/>
            <person name="Hubert C."/>
        </authorList>
    </citation>
    <scope>NUCLEOTIDE SEQUENCE [LARGE SCALE GENOMIC DNA]</scope>
    <source>
        <strain evidence="2">E29_bin36</strain>
    </source>
</reference>
<feature type="transmembrane region" description="Helical" evidence="1">
    <location>
        <begin position="60"/>
        <end position="81"/>
    </location>
</feature>
<keyword evidence="1" id="KW-0472">Membrane</keyword>